<protein>
    <submittedName>
        <fullName evidence="1">Uncharacterized protein</fullName>
    </submittedName>
</protein>
<name>A0AAW3V444_9BURK</name>
<evidence type="ECO:0000313" key="2">
    <source>
        <dbReference type="Proteomes" id="UP000518681"/>
    </source>
</evidence>
<proteinExistence type="predicted"/>
<evidence type="ECO:0000313" key="1">
    <source>
        <dbReference type="EMBL" id="MBB6204540.1"/>
    </source>
</evidence>
<gene>
    <name evidence="1" type="ORF">GGD69_005434</name>
</gene>
<sequence length="75" mass="8592">MMRRQASRSLPRQAGAVRSTLHDDVRKAFERACSENDFEVAEYLLRTLEAIARRELNDSSLDRAYRVLAHCLAPS</sequence>
<comment type="caution">
    <text evidence="1">The sequence shown here is derived from an EMBL/GenBank/DDBJ whole genome shotgun (WGS) entry which is preliminary data.</text>
</comment>
<dbReference type="Proteomes" id="UP000518681">
    <property type="component" value="Unassembled WGS sequence"/>
</dbReference>
<dbReference type="AlphaFoldDB" id="A0AAW3V444"/>
<organism evidence="1 2">
    <name type="scientific">Paraburkholderia fungorum</name>
    <dbReference type="NCBI Taxonomy" id="134537"/>
    <lineage>
        <taxon>Bacteria</taxon>
        <taxon>Pseudomonadati</taxon>
        <taxon>Pseudomonadota</taxon>
        <taxon>Betaproteobacteria</taxon>
        <taxon>Burkholderiales</taxon>
        <taxon>Burkholderiaceae</taxon>
        <taxon>Paraburkholderia</taxon>
    </lineage>
</organism>
<accession>A0AAW3V444</accession>
<dbReference type="EMBL" id="JACIIK010000009">
    <property type="protein sequence ID" value="MBB6204540.1"/>
    <property type="molecule type" value="Genomic_DNA"/>
</dbReference>
<reference evidence="1 2" key="1">
    <citation type="submission" date="2020-08" db="EMBL/GenBank/DDBJ databases">
        <title>Genomic Encyclopedia of Type Strains, Phase IV (KMG-V): Genome sequencing to study the core and pangenomes of soil and plant-associated prokaryotes.</title>
        <authorList>
            <person name="Whitman W."/>
        </authorList>
    </citation>
    <scope>NUCLEOTIDE SEQUENCE [LARGE SCALE GENOMIC DNA]</scope>
    <source>
        <strain evidence="1 2">SEMIA 4013</strain>
    </source>
</reference>